<protein>
    <recommendedName>
        <fullName evidence="5">Effector family protein Eff1</fullName>
    </recommendedName>
</protein>
<evidence type="ECO:0000256" key="2">
    <source>
        <dbReference type="SAM" id="SignalP"/>
    </source>
</evidence>
<feature type="compositionally biased region" description="Basic and acidic residues" evidence="1">
    <location>
        <begin position="29"/>
        <end position="46"/>
    </location>
</feature>
<gene>
    <name evidence="3" type="ORF">UTRI_06212</name>
</gene>
<accession>A0A5C3EF33</accession>
<organism evidence="3 4">
    <name type="scientific">Ustilago trichophora</name>
    <dbReference type="NCBI Taxonomy" id="86804"/>
    <lineage>
        <taxon>Eukaryota</taxon>
        <taxon>Fungi</taxon>
        <taxon>Dikarya</taxon>
        <taxon>Basidiomycota</taxon>
        <taxon>Ustilaginomycotina</taxon>
        <taxon>Ustilaginomycetes</taxon>
        <taxon>Ustilaginales</taxon>
        <taxon>Ustilaginaceae</taxon>
        <taxon>Ustilago</taxon>
    </lineage>
</organism>
<dbReference type="EMBL" id="OOIN01000027">
    <property type="protein sequence ID" value="SPO29263.1"/>
    <property type="molecule type" value="Genomic_DNA"/>
</dbReference>
<sequence>MIKAFVYRCFILTVLGAAYAVNAGSRGDFKEVTPADRDTHSSETRQTESFTSDTRAAPRGFRLFVQGIEASASPQMPASSEMVPLRPRFQLPSRQVVFRSDKVPLVERHVAQRMADDVSGGTSTAVDPYFFNMHKRKEVLAWSRAQFVDPEAEFFLHDVPPTPESPYVYFAKTLPWDELRDPILQEEELENRLGNPFAVYRARAGASNFWRDGEIEVAGIELFSKPSPRRVSQRAPRTVKLRELLRLIERAG</sequence>
<keyword evidence="2" id="KW-0732">Signal</keyword>
<evidence type="ECO:0008006" key="5">
    <source>
        <dbReference type="Google" id="ProtNLM"/>
    </source>
</evidence>
<feature type="region of interest" description="Disordered" evidence="1">
    <location>
        <begin position="29"/>
        <end position="52"/>
    </location>
</feature>
<proteinExistence type="predicted"/>
<feature type="signal peptide" evidence="2">
    <location>
        <begin position="1"/>
        <end position="20"/>
    </location>
</feature>
<evidence type="ECO:0000313" key="4">
    <source>
        <dbReference type="Proteomes" id="UP000324022"/>
    </source>
</evidence>
<evidence type="ECO:0000313" key="3">
    <source>
        <dbReference type="EMBL" id="SPO29263.1"/>
    </source>
</evidence>
<dbReference type="Proteomes" id="UP000324022">
    <property type="component" value="Unassembled WGS sequence"/>
</dbReference>
<feature type="chain" id="PRO_5023020262" description="Effector family protein Eff1" evidence="2">
    <location>
        <begin position="21"/>
        <end position="252"/>
    </location>
</feature>
<reference evidence="3 4" key="1">
    <citation type="submission" date="2018-03" db="EMBL/GenBank/DDBJ databases">
        <authorList>
            <person name="Guldener U."/>
        </authorList>
    </citation>
    <scope>NUCLEOTIDE SEQUENCE [LARGE SCALE GENOMIC DNA]</scope>
    <source>
        <strain evidence="3 4">NBRC100155</strain>
    </source>
</reference>
<dbReference type="AlphaFoldDB" id="A0A5C3EF33"/>
<keyword evidence="4" id="KW-1185">Reference proteome</keyword>
<evidence type="ECO:0000256" key="1">
    <source>
        <dbReference type="SAM" id="MobiDB-lite"/>
    </source>
</evidence>
<name>A0A5C3EF33_9BASI</name>